<evidence type="ECO:0000313" key="3">
    <source>
        <dbReference type="Proteomes" id="UP000245802"/>
    </source>
</evidence>
<proteinExistence type="predicted"/>
<protein>
    <submittedName>
        <fullName evidence="2">Uncharacterized protein</fullName>
    </submittedName>
</protein>
<organism evidence="2 3">
    <name type="scientific">Gemmata obscuriglobus</name>
    <dbReference type="NCBI Taxonomy" id="114"/>
    <lineage>
        <taxon>Bacteria</taxon>
        <taxon>Pseudomonadati</taxon>
        <taxon>Planctomycetota</taxon>
        <taxon>Planctomycetia</taxon>
        <taxon>Gemmatales</taxon>
        <taxon>Gemmataceae</taxon>
        <taxon>Gemmata</taxon>
    </lineage>
</organism>
<name>A0A2Z3GV69_9BACT</name>
<dbReference type="AlphaFoldDB" id="A0A2Z3GV69"/>
<gene>
    <name evidence="2" type="ORF">C1280_11855</name>
</gene>
<evidence type="ECO:0000313" key="2">
    <source>
        <dbReference type="EMBL" id="AWM37623.1"/>
    </source>
</evidence>
<reference evidence="2 3" key="1">
    <citation type="submission" date="2018-01" db="EMBL/GenBank/DDBJ databases">
        <title>G. obscuriglobus.</title>
        <authorList>
            <person name="Franke J."/>
            <person name="Blomberg W."/>
            <person name="Selmecki A."/>
        </authorList>
    </citation>
    <scope>NUCLEOTIDE SEQUENCE [LARGE SCALE GENOMIC DNA]</scope>
    <source>
        <strain evidence="2 3">DSM 5831</strain>
    </source>
</reference>
<feature type="compositionally biased region" description="Polar residues" evidence="1">
    <location>
        <begin position="40"/>
        <end position="49"/>
    </location>
</feature>
<dbReference type="Proteomes" id="UP000245802">
    <property type="component" value="Chromosome"/>
</dbReference>
<accession>A0A2Z3GV69</accession>
<evidence type="ECO:0000256" key="1">
    <source>
        <dbReference type="SAM" id="MobiDB-lite"/>
    </source>
</evidence>
<keyword evidence="3" id="KW-1185">Reference proteome</keyword>
<sequence length="65" mass="6463">MVPVVAGAARRREVRLVAAGCGWDTVARVGGGGSAMRGTSAGSAESQLPAQKPNPALHLTPPASL</sequence>
<dbReference type="EMBL" id="CP025958">
    <property type="protein sequence ID" value="AWM37623.1"/>
    <property type="molecule type" value="Genomic_DNA"/>
</dbReference>
<dbReference type="KEGG" id="gog:C1280_11855"/>
<dbReference type="RefSeq" id="WP_081471750.1">
    <property type="nucleotide sequence ID" value="NZ_CP025958.1"/>
</dbReference>
<feature type="region of interest" description="Disordered" evidence="1">
    <location>
        <begin position="29"/>
        <end position="65"/>
    </location>
</feature>